<dbReference type="Proteomes" id="UP000003973">
    <property type="component" value="Unassembled WGS sequence"/>
</dbReference>
<sequence length="180" mass="21112">MIVEERFENYVNIYVDGYVFTADADRRVWEFGDGLDNEERRANEASRRAMTKDEFVNHYQSICNAAAGWEDERWTYRYNTAAFNSQGTLMQEEVVNRVEQAIDRNGVSQDREKCQDMLKKYASLGMIRQNGLCIRKYIYDKNGKGQGRIVYRMDELSPSDVEALIPKQVLFDILHRKRQG</sequence>
<protein>
    <submittedName>
        <fullName evidence="1">Uncharacterized protein</fullName>
    </submittedName>
</protein>
<accession>C3X205</accession>
<evidence type="ECO:0000313" key="1">
    <source>
        <dbReference type="EMBL" id="EEO27241.2"/>
    </source>
</evidence>
<name>C3X205_9BURK</name>
<reference evidence="1" key="1">
    <citation type="submission" date="2011-10" db="EMBL/GenBank/DDBJ databases">
        <title>The Genome Sequence of Oxalobacter formigenes HOxBLS.</title>
        <authorList>
            <consortium name="The Broad Institute Genome Sequencing Platform"/>
            <person name="Earl A."/>
            <person name="Ward D."/>
            <person name="Feldgarden M."/>
            <person name="Gevers D."/>
            <person name="Allison M.J."/>
            <person name="Humphrey S."/>
            <person name="Young S.K."/>
            <person name="Zeng Q."/>
            <person name="Gargeya S."/>
            <person name="Fitzgerald M."/>
            <person name="Haas B."/>
            <person name="Abouelleil A."/>
            <person name="Alvarado L."/>
            <person name="Arachchi H.M."/>
            <person name="Berlin A."/>
            <person name="Brown A."/>
            <person name="Chapman S.B."/>
            <person name="Chen Z."/>
            <person name="Dunbar C."/>
            <person name="Freedman E."/>
            <person name="Gearin G."/>
            <person name="Goldberg J."/>
            <person name="Griggs A."/>
            <person name="Gujja S."/>
            <person name="Heiman D."/>
            <person name="Howarth C."/>
            <person name="Larson L."/>
            <person name="Lui A."/>
            <person name="MacDonald P.J.P."/>
            <person name="Montmayeur A."/>
            <person name="Murphy C."/>
            <person name="Neiman D."/>
            <person name="Pearson M."/>
            <person name="Priest M."/>
            <person name="Roberts A."/>
            <person name="Saif S."/>
            <person name="Shea T."/>
            <person name="Shenoy N."/>
            <person name="Sisk P."/>
            <person name="Stolte C."/>
            <person name="Sykes S."/>
            <person name="Wortman J."/>
            <person name="Nusbaum C."/>
            <person name="Birren B."/>
        </authorList>
    </citation>
    <scope>NUCLEOTIDE SEQUENCE [LARGE SCALE GENOMIC DNA]</scope>
    <source>
        <strain evidence="1">HOxBLS</strain>
    </source>
</reference>
<comment type="caution">
    <text evidence="1">The sequence shown here is derived from an EMBL/GenBank/DDBJ whole genome shotgun (WGS) entry which is preliminary data.</text>
</comment>
<dbReference type="HOGENOM" id="CLU_1509162_0_0_4"/>
<proteinExistence type="predicted"/>
<gene>
    <name evidence="1" type="ORF">OFAG_00394</name>
</gene>
<dbReference type="EMBL" id="ACDP02000029">
    <property type="protein sequence ID" value="EEO27241.2"/>
    <property type="molecule type" value="Genomic_DNA"/>
</dbReference>
<dbReference type="AlphaFoldDB" id="C3X205"/>
<organism evidence="1 2">
    <name type="scientific">Oxalobacter paraformigenes</name>
    <dbReference type="NCBI Taxonomy" id="556268"/>
    <lineage>
        <taxon>Bacteria</taxon>
        <taxon>Pseudomonadati</taxon>
        <taxon>Pseudomonadota</taxon>
        <taxon>Betaproteobacteria</taxon>
        <taxon>Burkholderiales</taxon>
        <taxon>Oxalobacteraceae</taxon>
        <taxon>Oxalobacter</taxon>
    </lineage>
</organism>
<evidence type="ECO:0000313" key="2">
    <source>
        <dbReference type="Proteomes" id="UP000003973"/>
    </source>
</evidence>
<keyword evidence="2" id="KW-1185">Reference proteome</keyword>